<dbReference type="SMART" id="SM00271">
    <property type="entry name" value="DnaJ"/>
    <property type="match status" value="1"/>
</dbReference>
<dbReference type="SUPFAM" id="SSF46565">
    <property type="entry name" value="Chaperone J-domain"/>
    <property type="match status" value="1"/>
</dbReference>
<dbReference type="RefSeq" id="XP_029232438.1">
    <property type="nucleotide sequence ID" value="XM_029367480.1"/>
</dbReference>
<dbReference type="InterPro" id="IPR011990">
    <property type="entry name" value="TPR-like_helical_dom_sf"/>
</dbReference>
<organism evidence="3 4">
    <name type="scientific">Trypanosoma conorhini</name>
    <dbReference type="NCBI Taxonomy" id="83891"/>
    <lineage>
        <taxon>Eukaryota</taxon>
        <taxon>Discoba</taxon>
        <taxon>Euglenozoa</taxon>
        <taxon>Kinetoplastea</taxon>
        <taxon>Metakinetoplastina</taxon>
        <taxon>Trypanosomatida</taxon>
        <taxon>Trypanosomatidae</taxon>
        <taxon>Trypanosoma</taxon>
    </lineage>
</organism>
<evidence type="ECO:0000256" key="1">
    <source>
        <dbReference type="SAM" id="MobiDB-lite"/>
    </source>
</evidence>
<dbReference type="PANTHER" id="PTHR44200">
    <property type="entry name" value="DNAJ HOMOLOG SUBFAMILY C MEMBER 7"/>
    <property type="match status" value="1"/>
</dbReference>
<dbReference type="AlphaFoldDB" id="A0A3R7M615"/>
<dbReference type="InterPro" id="IPR052758">
    <property type="entry name" value="SRC_co-chaperone"/>
</dbReference>
<proteinExistence type="predicted"/>
<dbReference type="SUPFAM" id="SSF48452">
    <property type="entry name" value="TPR-like"/>
    <property type="match status" value="2"/>
</dbReference>
<protein>
    <submittedName>
        <fullName evidence="3">Putative TPR-repeat-containing chaperone protein DNAJ,putative</fullName>
    </submittedName>
</protein>
<dbReference type="CDD" id="cd06257">
    <property type="entry name" value="DnaJ"/>
    <property type="match status" value="1"/>
</dbReference>
<feature type="domain" description="J" evidence="2">
    <location>
        <begin position="451"/>
        <end position="521"/>
    </location>
</feature>
<dbReference type="Proteomes" id="UP000284403">
    <property type="component" value="Unassembled WGS sequence"/>
</dbReference>
<evidence type="ECO:0000313" key="3">
    <source>
        <dbReference type="EMBL" id="RNF27232.1"/>
    </source>
</evidence>
<dbReference type="EMBL" id="MKKU01000012">
    <property type="protein sequence ID" value="RNF27232.1"/>
    <property type="molecule type" value="Genomic_DNA"/>
</dbReference>
<dbReference type="OrthoDB" id="10250354at2759"/>
<dbReference type="InterPro" id="IPR036869">
    <property type="entry name" value="J_dom_sf"/>
</dbReference>
<keyword evidence="4" id="KW-1185">Reference proteome</keyword>
<dbReference type="PROSITE" id="PS50076">
    <property type="entry name" value="DNAJ_2"/>
    <property type="match status" value="1"/>
</dbReference>
<dbReference type="Gene3D" id="1.10.287.110">
    <property type="entry name" value="DnaJ domain"/>
    <property type="match status" value="1"/>
</dbReference>
<evidence type="ECO:0000313" key="4">
    <source>
        <dbReference type="Proteomes" id="UP000284403"/>
    </source>
</evidence>
<evidence type="ECO:0000259" key="2">
    <source>
        <dbReference type="PROSITE" id="PS50076"/>
    </source>
</evidence>
<dbReference type="Gene3D" id="1.25.40.10">
    <property type="entry name" value="Tetratricopeptide repeat domain"/>
    <property type="match status" value="2"/>
</dbReference>
<dbReference type="GeneID" id="40314151"/>
<dbReference type="InterPro" id="IPR001623">
    <property type="entry name" value="DnaJ_domain"/>
</dbReference>
<feature type="region of interest" description="Disordered" evidence="1">
    <location>
        <begin position="418"/>
        <end position="445"/>
    </location>
</feature>
<accession>A0A3R7M615</accession>
<reference evidence="3 4" key="1">
    <citation type="journal article" date="2018" name="BMC Genomics">
        <title>Genomic comparison of Trypanosoma conorhini and Trypanosoma rangeli to Trypanosoma cruzi strains of high and low virulence.</title>
        <authorList>
            <person name="Bradwell K.R."/>
            <person name="Koparde V.N."/>
            <person name="Matveyev A.V."/>
            <person name="Serrano M.G."/>
            <person name="Alves J.M."/>
            <person name="Parikh H."/>
            <person name="Huang B."/>
            <person name="Lee V."/>
            <person name="Espinosa-Alvarez O."/>
            <person name="Ortiz P.A."/>
            <person name="Costa-Martins A.G."/>
            <person name="Teixeira M.M."/>
            <person name="Buck G.A."/>
        </authorList>
    </citation>
    <scope>NUCLEOTIDE SEQUENCE [LARGE SCALE GENOMIC DNA]</scope>
    <source>
        <strain evidence="3 4">025E</strain>
    </source>
</reference>
<dbReference type="SMART" id="SM00028">
    <property type="entry name" value="TPR"/>
    <property type="match status" value="5"/>
</dbReference>
<comment type="caution">
    <text evidence="3">The sequence shown here is derived from an EMBL/GenBank/DDBJ whole genome shotgun (WGS) entry which is preliminary data.</text>
</comment>
<dbReference type="InterPro" id="IPR019734">
    <property type="entry name" value="TPR_rpt"/>
</dbReference>
<gene>
    <name evidence="3" type="ORF">Tco025E_00540</name>
</gene>
<dbReference type="PANTHER" id="PTHR44200:SF1">
    <property type="entry name" value="DNAJ HOMOLOG SUBFAMILY C MEMBER 7"/>
    <property type="match status" value="1"/>
</dbReference>
<dbReference type="PRINTS" id="PR00625">
    <property type="entry name" value="JDOMAIN"/>
</dbReference>
<dbReference type="Pfam" id="PF00226">
    <property type="entry name" value="DnaJ"/>
    <property type="match status" value="1"/>
</dbReference>
<name>A0A3R7M615_9TRYP</name>
<sequence length="529" mass="59352">MIANEAIDRKRLVRMLQGCLPELNISFTKNEERGMRLLASRDYGGAYVSFTRALQQNPQSKIAYYKRAVCSWHLLLYDECIEDARKGGEIDLDLVSLHGRSLLLRERYPEARQCYAYALQALAPSTQDPHNVKWCTESGAITALQQFRDSVKGRRWEEALRVKDAAKPLIDGTPLLLLEARALLHLSPNTARLRLLSYVPTIPRPASAHTEMSWEEKEAWRGVEEHYLHAAVLLAQASAYCGSAFLELAAALIQTCLTISPSFGPALLLGHYLVSLEEILSRVNSLFARERYAEAIPLLHEGLLLDKSNRLMCGALYCMRAEAYASLGNNMNVIRDCAAALWMDPKCARAFVLRAEAYQQTRQRAEAAADRLSAVRLDPALRHILRGDEEQFLPQPEFPRATFSGPGAPRRRPKWYDAFATETGPPPESPSAENGASRGTERVPNSGVKQTLYEILELPRGASIAEARAQFKKLTLLYHPDRVVTETLTRQQAAMEQFKLINHAHEVLTDPSEKFLYDLSLGQHFSPGL</sequence>